<reference evidence="2" key="1">
    <citation type="submission" date="2017-04" db="EMBL/GenBank/DDBJ databases">
        <title>Function of individual gut microbiota members based on whole genome sequencing of pure cultures obtained from chicken caecum.</title>
        <authorList>
            <person name="Medvecky M."/>
            <person name="Cejkova D."/>
            <person name="Polansky O."/>
            <person name="Karasova D."/>
            <person name="Kubasova T."/>
            <person name="Cizek A."/>
            <person name="Rychlik I."/>
        </authorList>
    </citation>
    <scope>NUCLEOTIDE SEQUENCE [LARGE SCALE GENOMIC DNA]</scope>
    <source>
        <strain evidence="2">An149</strain>
    </source>
</reference>
<evidence type="ECO:0000313" key="1">
    <source>
        <dbReference type="EMBL" id="OUQ05934.1"/>
    </source>
</evidence>
<evidence type="ECO:0000313" key="2">
    <source>
        <dbReference type="Proteomes" id="UP000196258"/>
    </source>
</evidence>
<dbReference type="EMBL" id="NFLB01000003">
    <property type="protein sequence ID" value="OUQ05934.1"/>
    <property type="molecule type" value="Genomic_DNA"/>
</dbReference>
<dbReference type="InterPro" id="IPR027417">
    <property type="entry name" value="P-loop_NTPase"/>
</dbReference>
<name>A0A1Y4QKZ7_9FIRM</name>
<proteinExistence type="predicted"/>
<dbReference type="Proteomes" id="UP000196258">
    <property type="component" value="Unassembled WGS sequence"/>
</dbReference>
<dbReference type="RefSeq" id="WP_087255131.1">
    <property type="nucleotide sequence ID" value="NZ_JAGZXW010000013.1"/>
</dbReference>
<sequence length="275" mass="31870">MIQYYKIAGIVIKVVSEGINLIEELEYQRFKTTCQNENYTVDFRVVKELELGLGNITYQDEQNIIYDDGKYRYVNNRFLIKKISDNYYNVFIKKCDNEVSNREMFNAMGFDVLLAKERKLILHASFIVYRNKAILFSAPSGTGKSTQADLWKKYVSSVEIINGDRAIIGIEDGDVKAYGLPFCGTSKITINQNFNLNTIVILRQGKINKLIELSAKDSYKYLYSQINWIGWDKKLQINILDLLEKVVSSIKIYYFECLPEQSAVEMLKTMIAKER</sequence>
<dbReference type="SUPFAM" id="SSF53795">
    <property type="entry name" value="PEP carboxykinase-like"/>
    <property type="match status" value="1"/>
</dbReference>
<dbReference type="Gene3D" id="3.40.50.300">
    <property type="entry name" value="P-loop containing nucleotide triphosphate hydrolases"/>
    <property type="match status" value="1"/>
</dbReference>
<gene>
    <name evidence="1" type="ORF">B5E91_03765</name>
</gene>
<accession>A0A1Y4QKZ7</accession>
<organism evidence="1 2">
    <name type="scientific">Thomasclavelia spiroformis</name>
    <dbReference type="NCBI Taxonomy" id="29348"/>
    <lineage>
        <taxon>Bacteria</taxon>
        <taxon>Bacillati</taxon>
        <taxon>Bacillota</taxon>
        <taxon>Erysipelotrichia</taxon>
        <taxon>Erysipelotrichales</taxon>
        <taxon>Coprobacillaceae</taxon>
        <taxon>Thomasclavelia</taxon>
    </lineage>
</organism>
<dbReference type="AlphaFoldDB" id="A0A1Y4QKZ7"/>
<evidence type="ECO:0008006" key="3">
    <source>
        <dbReference type="Google" id="ProtNLM"/>
    </source>
</evidence>
<comment type="caution">
    <text evidence="1">The sequence shown here is derived from an EMBL/GenBank/DDBJ whole genome shotgun (WGS) entry which is preliminary data.</text>
</comment>
<protein>
    <recommendedName>
        <fullName evidence="3">SynChlorMet cassette protein ScmC</fullName>
    </recommendedName>
</protein>